<sequence>MVVITISHGRHWYRQRHLRRIPGPPSQSFVFKGNLQQIFSLQGWDFHKRMVQRYGRVVKIWGFFGDAQLHIADSKALYNVLIKDQDIFEETDAFIEANKLFFGPGLLGTLGDLHRRQRKLLVPIFSANHMRYMTPIFYKITHQLEDVLRIKLANGPQEVDMKEWMTRVALEIIGQSGLGYSFETLDESKSNQYAIAVKMLFPAFGGIPVLRKLLPYLCNLGTPSLRRFAVRFLPSKSVQLLIKATNTMDEMSRNIFYEKKAALKKGDDSVVHQIGEGRDIMSILMRSNLNGDEKDRMPDYELLGQMSTLVFSAMDTTSAALSRIFLLLSLNPEVQDKLRQEIVDARKEYGGDMDYDDLNALPYLEAICRETLRAYPPINQAPRIARRDTILPLRSPIKGSDGSTINEVYVPKNTTVIIGIRTLNTDPLIWGPDAAEWKPERWLSPLPESVTNARIPGVYSNMLTFLGGGRACIGFKFSQMEIKIILSLLIPSFRFSTTEKKTDWLMGIVAFPVVLGSTKPSMPLILTPIEA</sequence>
<accession>R7RWA8</accession>
<evidence type="ECO:0000256" key="1">
    <source>
        <dbReference type="ARBA" id="ARBA00001971"/>
    </source>
</evidence>
<dbReference type="Proteomes" id="UP000053927">
    <property type="component" value="Unassembled WGS sequence"/>
</dbReference>
<dbReference type="GO" id="GO:0020037">
    <property type="term" value="F:heme binding"/>
    <property type="evidence" value="ECO:0007669"/>
    <property type="project" value="InterPro"/>
</dbReference>
<dbReference type="GO" id="GO:0005506">
    <property type="term" value="F:iron ion binding"/>
    <property type="evidence" value="ECO:0007669"/>
    <property type="project" value="InterPro"/>
</dbReference>
<comment type="similarity">
    <text evidence="3">Belongs to the cytochrome P450 family.</text>
</comment>
<dbReference type="OMA" id="WGSEVHE"/>
<comment type="pathway">
    <text evidence="2">Secondary metabolite biosynthesis.</text>
</comment>
<dbReference type="PANTHER" id="PTHR24305">
    <property type="entry name" value="CYTOCHROME P450"/>
    <property type="match status" value="1"/>
</dbReference>
<keyword evidence="4 9" id="KW-0349">Heme</keyword>
<proteinExistence type="inferred from homology"/>
<keyword evidence="5 9" id="KW-0479">Metal-binding</keyword>
<name>R7RWA8_STEHR</name>
<dbReference type="GO" id="GO:0016705">
    <property type="term" value="F:oxidoreductase activity, acting on paired donors, with incorporation or reduction of molecular oxygen"/>
    <property type="evidence" value="ECO:0007669"/>
    <property type="project" value="InterPro"/>
</dbReference>
<dbReference type="InterPro" id="IPR050121">
    <property type="entry name" value="Cytochrome_P450_monoxygenase"/>
</dbReference>
<dbReference type="AlphaFoldDB" id="R7RWA8"/>
<dbReference type="KEGG" id="shs:STEHIDRAFT_135710"/>
<evidence type="ECO:0000256" key="2">
    <source>
        <dbReference type="ARBA" id="ARBA00005179"/>
    </source>
</evidence>
<dbReference type="GO" id="GO:0004497">
    <property type="term" value="F:monooxygenase activity"/>
    <property type="evidence" value="ECO:0007669"/>
    <property type="project" value="UniProtKB-KW"/>
</dbReference>
<dbReference type="InterPro" id="IPR036396">
    <property type="entry name" value="Cyt_P450_sf"/>
</dbReference>
<dbReference type="PRINTS" id="PR00463">
    <property type="entry name" value="EP450I"/>
</dbReference>
<dbReference type="SUPFAM" id="SSF48264">
    <property type="entry name" value="Cytochrome P450"/>
    <property type="match status" value="1"/>
</dbReference>
<dbReference type="GeneID" id="18798464"/>
<dbReference type="PRINTS" id="PR00385">
    <property type="entry name" value="P450"/>
</dbReference>
<organism evidence="10 11">
    <name type="scientific">Stereum hirsutum (strain FP-91666)</name>
    <name type="common">White-rot fungus</name>
    <dbReference type="NCBI Taxonomy" id="721885"/>
    <lineage>
        <taxon>Eukaryota</taxon>
        <taxon>Fungi</taxon>
        <taxon>Dikarya</taxon>
        <taxon>Basidiomycota</taxon>
        <taxon>Agaricomycotina</taxon>
        <taxon>Agaricomycetes</taxon>
        <taxon>Russulales</taxon>
        <taxon>Stereaceae</taxon>
        <taxon>Stereum</taxon>
    </lineage>
</organism>
<keyword evidence="6" id="KW-0560">Oxidoreductase</keyword>
<evidence type="ECO:0000313" key="10">
    <source>
        <dbReference type="EMBL" id="EIM79579.1"/>
    </source>
</evidence>
<dbReference type="eggNOG" id="KOG0157">
    <property type="taxonomic scope" value="Eukaryota"/>
</dbReference>
<keyword evidence="7 9" id="KW-0408">Iron</keyword>
<dbReference type="CDD" id="cd11069">
    <property type="entry name" value="CYP_FUM15-like"/>
    <property type="match status" value="1"/>
</dbReference>
<dbReference type="InterPro" id="IPR001128">
    <property type="entry name" value="Cyt_P450"/>
</dbReference>
<evidence type="ECO:0000256" key="3">
    <source>
        <dbReference type="ARBA" id="ARBA00010617"/>
    </source>
</evidence>
<dbReference type="EMBL" id="JH687403">
    <property type="protein sequence ID" value="EIM79579.1"/>
    <property type="molecule type" value="Genomic_DNA"/>
</dbReference>
<gene>
    <name evidence="10" type="ORF">STEHIDRAFT_135710</name>
</gene>
<evidence type="ECO:0000256" key="5">
    <source>
        <dbReference type="ARBA" id="ARBA00022723"/>
    </source>
</evidence>
<keyword evidence="11" id="KW-1185">Reference proteome</keyword>
<comment type="cofactor">
    <cofactor evidence="1 9">
        <name>heme</name>
        <dbReference type="ChEBI" id="CHEBI:30413"/>
    </cofactor>
</comment>
<evidence type="ECO:0000256" key="9">
    <source>
        <dbReference type="PIRSR" id="PIRSR602401-1"/>
    </source>
</evidence>
<evidence type="ECO:0000256" key="7">
    <source>
        <dbReference type="ARBA" id="ARBA00023004"/>
    </source>
</evidence>
<dbReference type="OrthoDB" id="1470350at2759"/>
<evidence type="ECO:0000256" key="4">
    <source>
        <dbReference type="ARBA" id="ARBA00022617"/>
    </source>
</evidence>
<feature type="binding site" description="axial binding residue" evidence="9">
    <location>
        <position position="472"/>
    </location>
    <ligand>
        <name>heme</name>
        <dbReference type="ChEBI" id="CHEBI:30413"/>
    </ligand>
    <ligandPart>
        <name>Fe</name>
        <dbReference type="ChEBI" id="CHEBI:18248"/>
    </ligandPart>
</feature>
<dbReference type="Pfam" id="PF00067">
    <property type="entry name" value="p450"/>
    <property type="match status" value="1"/>
</dbReference>
<evidence type="ECO:0000313" key="11">
    <source>
        <dbReference type="Proteomes" id="UP000053927"/>
    </source>
</evidence>
<reference evidence="11" key="1">
    <citation type="journal article" date="2012" name="Science">
        <title>The Paleozoic origin of enzymatic lignin decomposition reconstructed from 31 fungal genomes.</title>
        <authorList>
            <person name="Floudas D."/>
            <person name="Binder M."/>
            <person name="Riley R."/>
            <person name="Barry K."/>
            <person name="Blanchette R.A."/>
            <person name="Henrissat B."/>
            <person name="Martinez A.T."/>
            <person name="Otillar R."/>
            <person name="Spatafora J.W."/>
            <person name="Yadav J.S."/>
            <person name="Aerts A."/>
            <person name="Benoit I."/>
            <person name="Boyd A."/>
            <person name="Carlson A."/>
            <person name="Copeland A."/>
            <person name="Coutinho P.M."/>
            <person name="de Vries R.P."/>
            <person name="Ferreira P."/>
            <person name="Findley K."/>
            <person name="Foster B."/>
            <person name="Gaskell J."/>
            <person name="Glotzer D."/>
            <person name="Gorecki P."/>
            <person name="Heitman J."/>
            <person name="Hesse C."/>
            <person name="Hori C."/>
            <person name="Igarashi K."/>
            <person name="Jurgens J.A."/>
            <person name="Kallen N."/>
            <person name="Kersten P."/>
            <person name="Kohler A."/>
            <person name="Kuees U."/>
            <person name="Kumar T.K.A."/>
            <person name="Kuo A."/>
            <person name="LaButti K."/>
            <person name="Larrondo L.F."/>
            <person name="Lindquist E."/>
            <person name="Ling A."/>
            <person name="Lombard V."/>
            <person name="Lucas S."/>
            <person name="Lundell T."/>
            <person name="Martin R."/>
            <person name="McLaughlin D.J."/>
            <person name="Morgenstern I."/>
            <person name="Morin E."/>
            <person name="Murat C."/>
            <person name="Nagy L.G."/>
            <person name="Nolan M."/>
            <person name="Ohm R.A."/>
            <person name="Patyshakuliyeva A."/>
            <person name="Rokas A."/>
            <person name="Ruiz-Duenas F.J."/>
            <person name="Sabat G."/>
            <person name="Salamov A."/>
            <person name="Samejima M."/>
            <person name="Schmutz J."/>
            <person name="Slot J.C."/>
            <person name="St John F."/>
            <person name="Stenlid J."/>
            <person name="Sun H."/>
            <person name="Sun S."/>
            <person name="Syed K."/>
            <person name="Tsang A."/>
            <person name="Wiebenga A."/>
            <person name="Young D."/>
            <person name="Pisabarro A."/>
            <person name="Eastwood D.C."/>
            <person name="Martin F."/>
            <person name="Cullen D."/>
            <person name="Grigoriev I.V."/>
            <person name="Hibbett D.S."/>
        </authorList>
    </citation>
    <scope>NUCLEOTIDE SEQUENCE [LARGE SCALE GENOMIC DNA]</scope>
    <source>
        <strain evidence="11">FP-91666</strain>
    </source>
</reference>
<protein>
    <submittedName>
        <fullName evidence="10">Cytochrome P450</fullName>
    </submittedName>
</protein>
<dbReference type="InterPro" id="IPR002401">
    <property type="entry name" value="Cyt_P450_E_grp-I"/>
</dbReference>
<dbReference type="RefSeq" id="XP_007311368.1">
    <property type="nucleotide sequence ID" value="XM_007311306.1"/>
</dbReference>
<keyword evidence="8" id="KW-0503">Monooxygenase</keyword>
<dbReference type="PANTHER" id="PTHR24305:SF166">
    <property type="entry name" value="CYTOCHROME P450 12A4, MITOCHONDRIAL-RELATED"/>
    <property type="match status" value="1"/>
</dbReference>
<dbReference type="Gene3D" id="1.10.630.10">
    <property type="entry name" value="Cytochrome P450"/>
    <property type="match status" value="1"/>
</dbReference>
<evidence type="ECO:0000256" key="6">
    <source>
        <dbReference type="ARBA" id="ARBA00023002"/>
    </source>
</evidence>
<evidence type="ECO:0000256" key="8">
    <source>
        <dbReference type="ARBA" id="ARBA00023033"/>
    </source>
</evidence>